<reference evidence="13 14" key="1">
    <citation type="journal article" date="2020" name="Nature">
        <title>Bacterial chemolithoautotrophy via manganese oxidation.</title>
        <authorList>
            <person name="Yu H."/>
            <person name="Leadbetter J.R."/>
        </authorList>
    </citation>
    <scope>NUCLEOTIDE SEQUENCE [LARGE SCALE GENOMIC DNA]</scope>
    <source>
        <strain evidence="13 14">Mn-1</strain>
    </source>
</reference>
<comment type="function">
    <text evidence="10">Component of the acetyl coenzyme A carboxylase (ACC) complex. First, biotin carboxylase catalyzes the carboxylation of biotin on its carrier protein (BCCP) and then the CO(2) group is transferred by the carboxyltransferase to acetyl-CoA to form malonyl-CoA.</text>
</comment>
<dbReference type="NCBIfam" id="NF004344">
    <property type="entry name" value="PRK05724.1"/>
    <property type="match status" value="1"/>
</dbReference>
<comment type="catalytic activity">
    <reaction evidence="9 10">
        <text>N(6)-carboxybiotinyl-L-lysyl-[protein] + acetyl-CoA = N(6)-biotinyl-L-lysyl-[protein] + malonyl-CoA</text>
        <dbReference type="Rhea" id="RHEA:54728"/>
        <dbReference type="Rhea" id="RHEA-COMP:10505"/>
        <dbReference type="Rhea" id="RHEA-COMP:10506"/>
        <dbReference type="ChEBI" id="CHEBI:57288"/>
        <dbReference type="ChEBI" id="CHEBI:57384"/>
        <dbReference type="ChEBI" id="CHEBI:83144"/>
        <dbReference type="ChEBI" id="CHEBI:83145"/>
        <dbReference type="EC" id="2.1.3.15"/>
    </reaction>
</comment>
<keyword evidence="5 10" id="KW-0276">Fatty acid metabolism</keyword>
<feature type="domain" description="CoA carboxyltransferase C-terminal" evidence="12">
    <location>
        <begin position="37"/>
        <end position="291"/>
    </location>
</feature>
<comment type="pathway">
    <text evidence="1 10">Lipid metabolism; malonyl-CoA biosynthesis; malonyl-CoA from acetyl-CoA: step 1/1.</text>
</comment>
<sequence length="327" mass="36535">MNDFLEFEKPILEIQARINHLKDVVKTEPRQSEEIKKLQKKMEALQEEIYSKLTAWQKTLIARHSQRPNTDDYIEMLFEDFTELHGDRLYGDDKSILTGLARLDGRSVAVIGHQKGKTVKERITRNFGMPHPEGYRKALRIMQLAEKFKKPIITFVDTPGAYPGVGAEERGQSEAIARNLMVMSQIKVPIISVVIGEGGSGGALAISVADRLLMLQYSIYSVISPEGCAAILWNDAAKTAEAAEALKMTAQDLLHLKVIDEIIPEPPGGAHRNPSKMAEGLAKTLSKHLRELESLPQEERLQARYNRLRQIGTYSEEASLPKAPPSS</sequence>
<dbReference type="PANTHER" id="PTHR42853">
    <property type="entry name" value="ACETYL-COENZYME A CARBOXYLASE CARBOXYL TRANSFERASE SUBUNIT ALPHA"/>
    <property type="match status" value="1"/>
</dbReference>
<dbReference type="SUPFAM" id="SSF52096">
    <property type="entry name" value="ClpP/crotonase"/>
    <property type="match status" value="1"/>
</dbReference>
<dbReference type="RefSeq" id="WP_168063649.1">
    <property type="nucleotide sequence ID" value="NZ_VTOW01000010.1"/>
</dbReference>
<keyword evidence="13" id="KW-0436">Ligase</keyword>
<evidence type="ECO:0000256" key="9">
    <source>
        <dbReference type="ARBA" id="ARBA00049152"/>
    </source>
</evidence>
<comment type="caution">
    <text evidence="13">The sequence shown here is derived from an EMBL/GenBank/DDBJ whole genome shotgun (WGS) entry which is preliminary data.</text>
</comment>
<dbReference type="GO" id="GO:0006633">
    <property type="term" value="P:fatty acid biosynthetic process"/>
    <property type="evidence" value="ECO:0007669"/>
    <property type="project" value="UniProtKB-KW"/>
</dbReference>
<keyword evidence="8 10" id="KW-0275">Fatty acid biosynthesis</keyword>
<evidence type="ECO:0000256" key="8">
    <source>
        <dbReference type="ARBA" id="ARBA00023160"/>
    </source>
</evidence>
<comment type="similarity">
    <text evidence="10">Belongs to the AccA family.</text>
</comment>
<dbReference type="GO" id="GO:0005524">
    <property type="term" value="F:ATP binding"/>
    <property type="evidence" value="ECO:0007669"/>
    <property type="project" value="UniProtKB-KW"/>
</dbReference>
<evidence type="ECO:0000256" key="4">
    <source>
        <dbReference type="ARBA" id="ARBA00022741"/>
    </source>
</evidence>
<dbReference type="Pfam" id="PF03255">
    <property type="entry name" value="ACCA"/>
    <property type="match status" value="1"/>
</dbReference>
<evidence type="ECO:0000256" key="3">
    <source>
        <dbReference type="ARBA" id="ARBA00022679"/>
    </source>
</evidence>
<dbReference type="PRINTS" id="PR01069">
    <property type="entry name" value="ACCCTRFRASEA"/>
</dbReference>
<keyword evidence="11" id="KW-0175">Coiled coil</keyword>
<gene>
    <name evidence="10" type="primary">accA</name>
    <name evidence="13" type="ORF">MNODULE_23300</name>
</gene>
<evidence type="ECO:0000259" key="12">
    <source>
        <dbReference type="PROSITE" id="PS50989"/>
    </source>
</evidence>
<dbReference type="NCBIfam" id="NF041504">
    <property type="entry name" value="AccA_sub"/>
    <property type="match status" value="1"/>
</dbReference>
<protein>
    <recommendedName>
        <fullName evidence="10">Acetyl-coenzyme A carboxylase carboxyl transferase subunit alpha</fullName>
        <shortName evidence="10">ACCase subunit alpha</shortName>
        <shortName evidence="10">Acetyl-CoA carboxylase carboxyltransferase subunit alpha</shortName>
        <ecNumber evidence="10">2.1.3.15</ecNumber>
    </recommendedName>
</protein>
<dbReference type="GO" id="GO:0016743">
    <property type="term" value="F:carboxyl- or carbamoyltransferase activity"/>
    <property type="evidence" value="ECO:0007669"/>
    <property type="project" value="UniProtKB-UniRule"/>
</dbReference>
<evidence type="ECO:0000256" key="1">
    <source>
        <dbReference type="ARBA" id="ARBA00004956"/>
    </source>
</evidence>
<dbReference type="EMBL" id="VTOW01000010">
    <property type="protein sequence ID" value="NKE73685.1"/>
    <property type="molecule type" value="Genomic_DNA"/>
</dbReference>
<keyword evidence="7 10" id="KW-0443">Lipid metabolism</keyword>
<keyword evidence="14" id="KW-1185">Reference proteome</keyword>
<evidence type="ECO:0000256" key="6">
    <source>
        <dbReference type="ARBA" id="ARBA00022840"/>
    </source>
</evidence>
<name>A0A7X6DUJ9_9BACT</name>
<dbReference type="InterPro" id="IPR011763">
    <property type="entry name" value="COA_CT_C"/>
</dbReference>
<proteinExistence type="inferred from homology"/>
<feature type="coiled-coil region" evidence="11">
    <location>
        <begin position="28"/>
        <end position="55"/>
    </location>
</feature>
<dbReference type="GO" id="GO:0009317">
    <property type="term" value="C:acetyl-CoA carboxylase complex"/>
    <property type="evidence" value="ECO:0007669"/>
    <property type="project" value="InterPro"/>
</dbReference>
<keyword evidence="4 10" id="KW-0547">Nucleotide-binding</keyword>
<dbReference type="Proteomes" id="UP000534783">
    <property type="component" value="Unassembled WGS sequence"/>
</dbReference>
<dbReference type="UniPathway" id="UPA00655">
    <property type="reaction ID" value="UER00711"/>
</dbReference>
<keyword evidence="3 10" id="KW-0808">Transferase</keyword>
<evidence type="ECO:0000313" key="14">
    <source>
        <dbReference type="Proteomes" id="UP000534783"/>
    </source>
</evidence>
<dbReference type="InterPro" id="IPR029045">
    <property type="entry name" value="ClpP/crotonase-like_dom_sf"/>
</dbReference>
<evidence type="ECO:0000256" key="7">
    <source>
        <dbReference type="ARBA" id="ARBA00023098"/>
    </source>
</evidence>
<evidence type="ECO:0000256" key="10">
    <source>
        <dbReference type="HAMAP-Rule" id="MF_00823"/>
    </source>
</evidence>
<evidence type="ECO:0000256" key="5">
    <source>
        <dbReference type="ARBA" id="ARBA00022832"/>
    </source>
</evidence>
<comment type="subunit">
    <text evidence="10">Acetyl-CoA carboxylase is a heterohexamer composed of biotin carboxyl carrier protein (AccB), biotin carboxylase (AccC) and two subunits each of ACCase subunit alpha (AccA) and ACCase subunit beta (AccD).</text>
</comment>
<dbReference type="EC" id="2.1.3.15" evidence="10"/>
<dbReference type="HAMAP" id="MF_00823">
    <property type="entry name" value="AcetylCoA_CT_alpha"/>
    <property type="match status" value="1"/>
</dbReference>
<evidence type="ECO:0000256" key="2">
    <source>
        <dbReference type="ARBA" id="ARBA00022516"/>
    </source>
</evidence>
<dbReference type="AlphaFoldDB" id="A0A7X6DUJ9"/>
<evidence type="ECO:0000313" key="13">
    <source>
        <dbReference type="EMBL" id="NKE73685.1"/>
    </source>
</evidence>
<keyword evidence="10" id="KW-0963">Cytoplasm</keyword>
<keyword evidence="6 10" id="KW-0067">ATP-binding</keyword>
<dbReference type="PROSITE" id="PS50989">
    <property type="entry name" value="COA_CT_CTER"/>
    <property type="match status" value="1"/>
</dbReference>
<evidence type="ECO:0000256" key="11">
    <source>
        <dbReference type="SAM" id="Coils"/>
    </source>
</evidence>
<dbReference type="Gene3D" id="3.90.226.10">
    <property type="entry name" value="2-enoyl-CoA Hydratase, Chain A, domain 1"/>
    <property type="match status" value="1"/>
</dbReference>
<dbReference type="GO" id="GO:2001295">
    <property type="term" value="P:malonyl-CoA biosynthetic process"/>
    <property type="evidence" value="ECO:0007669"/>
    <property type="project" value="UniProtKB-UniRule"/>
</dbReference>
<organism evidence="13 14">
    <name type="scientific">Candidatus Manganitrophus noduliformans</name>
    <dbReference type="NCBI Taxonomy" id="2606439"/>
    <lineage>
        <taxon>Bacteria</taxon>
        <taxon>Pseudomonadati</taxon>
        <taxon>Nitrospirota</taxon>
        <taxon>Nitrospiria</taxon>
        <taxon>Candidatus Troglogloeales</taxon>
        <taxon>Candidatus Manganitrophaceae</taxon>
        <taxon>Candidatus Manganitrophus</taxon>
    </lineage>
</organism>
<dbReference type="PANTHER" id="PTHR42853:SF3">
    <property type="entry name" value="ACETYL-COENZYME A CARBOXYLASE CARBOXYL TRANSFERASE SUBUNIT ALPHA, CHLOROPLASTIC"/>
    <property type="match status" value="1"/>
</dbReference>
<dbReference type="InterPro" id="IPR001095">
    <property type="entry name" value="Acetyl_CoA_COase_a_su"/>
</dbReference>
<comment type="subcellular location">
    <subcellularLocation>
        <location evidence="10">Cytoplasm</location>
    </subcellularLocation>
</comment>
<accession>A0A7X6DUJ9</accession>
<dbReference type="NCBIfam" id="TIGR00513">
    <property type="entry name" value="accA"/>
    <property type="match status" value="1"/>
</dbReference>
<keyword evidence="2 10" id="KW-0444">Lipid biosynthesis</keyword>
<dbReference type="GO" id="GO:0003989">
    <property type="term" value="F:acetyl-CoA carboxylase activity"/>
    <property type="evidence" value="ECO:0007669"/>
    <property type="project" value="InterPro"/>
</dbReference>